<proteinExistence type="inferred from homology"/>
<reference evidence="14" key="1">
    <citation type="submission" date="2025-08" db="UniProtKB">
        <authorList>
            <consortium name="RefSeq"/>
        </authorList>
    </citation>
    <scope>IDENTIFICATION</scope>
    <source>
        <tissue evidence="14">Whole body</tissue>
    </source>
</reference>
<keyword evidence="13" id="KW-1185">Reference proteome</keyword>
<comment type="subunit">
    <text evidence="10">Monomer.</text>
</comment>
<comment type="domain">
    <text evidence="10">The C-terminal domain binds 2 Fe-S clusters but is otherwise mostly in an intrinsically disordered conformation.</text>
</comment>
<keyword evidence="9 10" id="KW-0496">Mitochondrion</keyword>
<comment type="function">
    <text evidence="10">Component of the cytosolic iron-sulfur (Fe-S) protein assembly (CIA) machinery. Required for the maturation of extramitochondrial Fe-S proteins. Part of an electron transfer chain functioning in an early step of cytosolic Fe-S biogenesis, facilitating the de novo assembly of a [4Fe-4S] cluster on the cytosolic Fe-S scaffold complex. Electrons are transferred from NADPH via a FAD- and FMN-containing diflavin oxidoreductase. Together with the diflavin oxidoreductase, also required for the assembly of the diferric tyrosyl radical cofactor of ribonucleotide reductase (RNR), probably by providing electrons for reduction during radical cofactor maturation in the catalytic small subunit.</text>
</comment>
<evidence type="ECO:0000259" key="11">
    <source>
        <dbReference type="Pfam" id="PF05093"/>
    </source>
</evidence>
<comment type="similarity">
    <text evidence="2 10">Belongs to the anamorsin family.</text>
</comment>
<keyword evidence="3 10" id="KW-0004">4Fe-4S</keyword>
<dbReference type="GO" id="GO:0009055">
    <property type="term" value="F:electron transfer activity"/>
    <property type="evidence" value="ECO:0007669"/>
    <property type="project" value="UniProtKB-UniRule"/>
</dbReference>
<dbReference type="SUPFAM" id="SSF53335">
    <property type="entry name" value="S-adenosyl-L-methionine-dependent methyltransferases"/>
    <property type="match status" value="1"/>
</dbReference>
<organism evidence="13 14">
    <name type="scientific">Vanessa tameamea</name>
    <name type="common">Kamehameha butterfly</name>
    <dbReference type="NCBI Taxonomy" id="334116"/>
    <lineage>
        <taxon>Eukaryota</taxon>
        <taxon>Metazoa</taxon>
        <taxon>Ecdysozoa</taxon>
        <taxon>Arthropoda</taxon>
        <taxon>Hexapoda</taxon>
        <taxon>Insecta</taxon>
        <taxon>Pterygota</taxon>
        <taxon>Neoptera</taxon>
        <taxon>Endopterygota</taxon>
        <taxon>Lepidoptera</taxon>
        <taxon>Glossata</taxon>
        <taxon>Ditrysia</taxon>
        <taxon>Papilionoidea</taxon>
        <taxon>Nymphalidae</taxon>
        <taxon>Nymphalinae</taxon>
        <taxon>Vanessa</taxon>
    </lineage>
</organism>
<dbReference type="InterPro" id="IPR029063">
    <property type="entry name" value="SAM-dependent_MTases_sf"/>
</dbReference>
<name>A0A8B8IUF9_VANTA</name>
<feature type="binding site" evidence="10">
    <location>
        <position position="216"/>
    </location>
    <ligand>
        <name>[4Fe-4S] cluster</name>
        <dbReference type="ChEBI" id="CHEBI:49883"/>
    </ligand>
</feature>
<dbReference type="OrthoDB" id="311633at2759"/>
<keyword evidence="4 10" id="KW-0963">Cytoplasm</keyword>
<protein>
    <recommendedName>
        <fullName evidence="10">Anamorsin homolog</fullName>
    </recommendedName>
    <alternativeName>
        <fullName evidence="10">Fe-S cluster assembly protein DRE2 homolog</fullName>
    </alternativeName>
</protein>
<dbReference type="InterPro" id="IPR007785">
    <property type="entry name" value="Anamorsin"/>
</dbReference>
<evidence type="ECO:0000256" key="6">
    <source>
        <dbReference type="ARBA" id="ARBA00022723"/>
    </source>
</evidence>
<dbReference type="GO" id="GO:0005758">
    <property type="term" value="C:mitochondrial intermembrane space"/>
    <property type="evidence" value="ECO:0007669"/>
    <property type="project" value="UniProtKB-SubCell"/>
</dbReference>
<feature type="binding site" evidence="10">
    <location>
        <position position="224"/>
    </location>
    <ligand>
        <name>[4Fe-4S] cluster</name>
        <dbReference type="ChEBI" id="CHEBI:49883"/>
    </ligand>
</feature>
<feature type="region of interest" description="Fe-S binding site B" evidence="10">
    <location>
        <begin position="213"/>
        <end position="227"/>
    </location>
</feature>
<evidence type="ECO:0000256" key="7">
    <source>
        <dbReference type="ARBA" id="ARBA00023004"/>
    </source>
</evidence>
<dbReference type="Proteomes" id="UP001652626">
    <property type="component" value="Chromosome 16"/>
</dbReference>
<evidence type="ECO:0000256" key="5">
    <source>
        <dbReference type="ARBA" id="ARBA00022714"/>
    </source>
</evidence>
<comment type="cofactor">
    <cofactor evidence="1 10">
        <name>[4Fe-4S] cluster</name>
        <dbReference type="ChEBI" id="CHEBI:49883"/>
    </cofactor>
</comment>
<dbReference type="AlphaFoldDB" id="A0A8B8IUF9"/>
<dbReference type="GO" id="GO:0046872">
    <property type="term" value="F:metal ion binding"/>
    <property type="evidence" value="ECO:0007669"/>
    <property type="project" value="UniProtKB-KW"/>
</dbReference>
<evidence type="ECO:0000256" key="8">
    <source>
        <dbReference type="ARBA" id="ARBA00023014"/>
    </source>
</evidence>
<dbReference type="PANTHER" id="PTHR13273:SF14">
    <property type="entry name" value="ANAMORSIN"/>
    <property type="match status" value="1"/>
</dbReference>
<feature type="short sequence motif" description="Cx2C motif 1" evidence="10">
    <location>
        <begin position="213"/>
        <end position="216"/>
    </location>
</feature>
<evidence type="ECO:0000259" key="12">
    <source>
        <dbReference type="Pfam" id="PF20922"/>
    </source>
</evidence>
<dbReference type="OMA" id="GFINCRE"/>
<dbReference type="Gene3D" id="3.40.50.150">
    <property type="entry name" value="Vaccinia Virus protein VP39"/>
    <property type="match status" value="1"/>
</dbReference>
<feature type="binding site" evidence="10">
    <location>
        <position position="213"/>
    </location>
    <ligand>
        <name>[4Fe-4S] cluster</name>
        <dbReference type="ChEBI" id="CHEBI:49883"/>
    </ligand>
</feature>
<keyword evidence="7 10" id="KW-0408">Iron</keyword>
<evidence type="ECO:0000313" key="13">
    <source>
        <dbReference type="Proteomes" id="UP001652626"/>
    </source>
</evidence>
<keyword evidence="5 10" id="KW-0001">2Fe-2S</keyword>
<comment type="subcellular location">
    <subcellularLocation>
        <location evidence="10">Cytoplasm</location>
    </subcellularLocation>
    <subcellularLocation>
        <location evidence="10">Mitochondrion intermembrane space</location>
    </subcellularLocation>
</comment>
<evidence type="ECO:0000256" key="2">
    <source>
        <dbReference type="ARBA" id="ARBA00008169"/>
    </source>
</evidence>
<evidence type="ECO:0000313" key="14">
    <source>
        <dbReference type="RefSeq" id="XP_026499306.2"/>
    </source>
</evidence>
<feature type="binding site" evidence="10">
    <location>
        <position position="190"/>
    </location>
    <ligand>
        <name>[2Fe-2S] cluster</name>
        <dbReference type="ChEBI" id="CHEBI:190135"/>
    </ligand>
</feature>
<dbReference type="RefSeq" id="XP_026499306.2">
    <property type="nucleotide sequence ID" value="XM_026643521.2"/>
</dbReference>
<feature type="binding site" evidence="10">
    <location>
        <position position="181"/>
    </location>
    <ligand>
        <name>[2Fe-2S] cluster</name>
        <dbReference type="ChEBI" id="CHEBI:190135"/>
    </ligand>
</feature>
<dbReference type="InterPro" id="IPR049011">
    <property type="entry name" value="Anamorsin_N_metazoan"/>
</dbReference>
<dbReference type="GO" id="GO:0051537">
    <property type="term" value="F:2 iron, 2 sulfur cluster binding"/>
    <property type="evidence" value="ECO:0007669"/>
    <property type="project" value="UniProtKB-UniRule"/>
</dbReference>
<dbReference type="InterPro" id="IPR046408">
    <property type="entry name" value="CIAPIN1"/>
</dbReference>
<feature type="short sequence motif" description="Cx2C motif 2" evidence="10">
    <location>
        <begin position="224"/>
        <end position="227"/>
    </location>
</feature>
<evidence type="ECO:0000256" key="4">
    <source>
        <dbReference type="ARBA" id="ARBA00022490"/>
    </source>
</evidence>
<dbReference type="Pfam" id="PF05093">
    <property type="entry name" value="CIAPIN1"/>
    <property type="match status" value="1"/>
</dbReference>
<evidence type="ECO:0000256" key="10">
    <source>
        <dbReference type="HAMAP-Rule" id="MF_03115"/>
    </source>
</evidence>
<evidence type="ECO:0000256" key="9">
    <source>
        <dbReference type="ARBA" id="ARBA00023128"/>
    </source>
</evidence>
<feature type="binding site" evidence="10">
    <location>
        <position position="193"/>
    </location>
    <ligand>
        <name>[2Fe-2S] cluster</name>
        <dbReference type="ChEBI" id="CHEBI:190135"/>
    </ligand>
</feature>
<comment type="cofactor">
    <cofactor evidence="10">
        <name>[2Fe-2S] cluster</name>
        <dbReference type="ChEBI" id="CHEBI:190135"/>
    </cofactor>
</comment>
<dbReference type="GO" id="GO:0016226">
    <property type="term" value="P:iron-sulfur cluster assembly"/>
    <property type="evidence" value="ECO:0007669"/>
    <property type="project" value="UniProtKB-UniRule"/>
</dbReference>
<feature type="domain" description="Anamorsin C-terminal" evidence="11">
    <location>
        <begin position="208"/>
        <end position="242"/>
    </location>
</feature>
<dbReference type="HAMAP" id="MF_03115">
    <property type="entry name" value="Anamorsin"/>
    <property type="match status" value="1"/>
</dbReference>
<feature type="binding site" evidence="10">
    <location>
        <position position="195"/>
    </location>
    <ligand>
        <name>[2Fe-2S] cluster</name>
        <dbReference type="ChEBI" id="CHEBI:190135"/>
    </ligand>
</feature>
<evidence type="ECO:0000256" key="3">
    <source>
        <dbReference type="ARBA" id="ARBA00022485"/>
    </source>
</evidence>
<keyword evidence="8 10" id="KW-0411">Iron-sulfur</keyword>
<feature type="domain" description="Anamorsin N-terminal" evidence="12">
    <location>
        <begin position="7"/>
        <end position="114"/>
    </location>
</feature>
<dbReference type="Pfam" id="PF20922">
    <property type="entry name" value="Anamorsin_N"/>
    <property type="match status" value="1"/>
</dbReference>
<gene>
    <name evidence="14" type="primary">LOC113403080</name>
</gene>
<dbReference type="GeneID" id="113403080"/>
<comment type="caution">
    <text evidence="10">Lacks conserved residue(s) required for the propagation of feature annotation.</text>
</comment>
<accession>A0A8B8IUF9</accession>
<keyword evidence="6 10" id="KW-0479">Metal-binding</keyword>
<comment type="domain">
    <text evidence="10">The N-terminal domain has structural similarity with S-adenosyl-L-methionine-dependent methyltransferases, but does not bind S-adenosyl-L-methionine. It is required for correct assembly of the 2 Fe-S clusters.</text>
</comment>
<feature type="binding site" evidence="10">
    <location>
        <position position="227"/>
    </location>
    <ligand>
        <name>[4Fe-4S] cluster</name>
        <dbReference type="ChEBI" id="CHEBI:49883"/>
    </ligand>
</feature>
<comment type="domain">
    <text evidence="10">The twin Cx2C motifs are involved in the recognition by the mitochondrial MIA40-ERV1 disulfide relay system. The formation of 2 disulfide bonds in the Cx2C motifs through dithiol/disulfide exchange reactions effectively traps the protein in the mitochondrial intermembrane space.</text>
</comment>
<dbReference type="PANTHER" id="PTHR13273">
    <property type="entry name" value="ANAMORSIN"/>
    <property type="match status" value="1"/>
</dbReference>
<sequence length="249" mass="27373">MDNIKNGDNVLIVWSDSEPNEISNLVNKIQSVANTSVVLENSNMIAEASRPLSSFDVILSNWMLPHSVDHNDSLLAILIKLLKPSGKLILKDSNDVCSILKLNGFINVTKCSDNQYLAEKPNFEVGSKASLKLNNKPAVWKLDETIEEAWTGKNDDEIIDSDMLLDEDDLKRPDQQSLRVCSTTGKRKACADCSCGLAEELRGETKDTPKSSCGSCYLGDAFRCATCPYLGMPAFKPGEKVILDLKSDI</sequence>
<evidence type="ECO:0000256" key="1">
    <source>
        <dbReference type="ARBA" id="ARBA00001966"/>
    </source>
</evidence>
<dbReference type="GO" id="GO:0051539">
    <property type="term" value="F:4 iron, 4 sulfur cluster binding"/>
    <property type="evidence" value="ECO:0007669"/>
    <property type="project" value="UniProtKB-KW"/>
</dbReference>